<feature type="region of interest" description="Disordered" evidence="1">
    <location>
        <begin position="62"/>
        <end position="81"/>
    </location>
</feature>
<evidence type="ECO:0000313" key="3">
    <source>
        <dbReference type="EMBL" id="KAF9577377.1"/>
    </source>
</evidence>
<protein>
    <submittedName>
        <fullName evidence="3">Uncharacterized protein</fullName>
    </submittedName>
</protein>
<feature type="non-terminal residue" evidence="3">
    <location>
        <position position="81"/>
    </location>
</feature>
<evidence type="ECO:0000256" key="2">
    <source>
        <dbReference type="SAM" id="Phobius"/>
    </source>
</evidence>
<accession>A0A9P6KAC7</accession>
<keyword evidence="2" id="KW-1133">Transmembrane helix</keyword>
<evidence type="ECO:0000256" key="1">
    <source>
        <dbReference type="SAM" id="MobiDB-lite"/>
    </source>
</evidence>
<reference evidence="3" key="1">
    <citation type="journal article" date="2020" name="Fungal Divers.">
        <title>Resolving the Mortierellaceae phylogeny through synthesis of multi-gene phylogenetics and phylogenomics.</title>
        <authorList>
            <person name="Vandepol N."/>
            <person name="Liber J."/>
            <person name="Desiro A."/>
            <person name="Na H."/>
            <person name="Kennedy M."/>
            <person name="Barry K."/>
            <person name="Grigoriev I.V."/>
            <person name="Miller A.N."/>
            <person name="O'Donnell K."/>
            <person name="Stajich J.E."/>
            <person name="Bonito G."/>
        </authorList>
    </citation>
    <scope>NUCLEOTIDE SEQUENCE</scope>
    <source>
        <strain evidence="3">KOD1015</strain>
    </source>
</reference>
<gene>
    <name evidence="3" type="ORF">BGW38_007446</name>
</gene>
<dbReference type="OrthoDB" id="2370386at2759"/>
<organism evidence="3 4">
    <name type="scientific">Lunasporangiospora selenospora</name>
    <dbReference type="NCBI Taxonomy" id="979761"/>
    <lineage>
        <taxon>Eukaryota</taxon>
        <taxon>Fungi</taxon>
        <taxon>Fungi incertae sedis</taxon>
        <taxon>Mucoromycota</taxon>
        <taxon>Mortierellomycotina</taxon>
        <taxon>Mortierellomycetes</taxon>
        <taxon>Mortierellales</taxon>
        <taxon>Mortierellaceae</taxon>
        <taxon>Lunasporangiospora</taxon>
    </lineage>
</organism>
<dbReference type="Proteomes" id="UP000780801">
    <property type="component" value="Unassembled WGS sequence"/>
</dbReference>
<feature type="transmembrane region" description="Helical" evidence="2">
    <location>
        <begin position="20"/>
        <end position="41"/>
    </location>
</feature>
<name>A0A9P6KAC7_9FUNG</name>
<keyword evidence="4" id="KW-1185">Reference proteome</keyword>
<keyword evidence="2" id="KW-0812">Transmembrane</keyword>
<comment type="caution">
    <text evidence="3">The sequence shown here is derived from an EMBL/GenBank/DDBJ whole genome shotgun (WGS) entry which is preliminary data.</text>
</comment>
<sequence length="81" mass="9116">MSLRSTILESYLFKEAFSLLIWSLLFGIPLLITVSLCYCTAKGTGNVAGFIVDKSAKRIRSYQQQQRKKDKVEPPIGNGLY</sequence>
<keyword evidence="2" id="KW-0472">Membrane</keyword>
<dbReference type="EMBL" id="JAABOA010004917">
    <property type="protein sequence ID" value="KAF9577377.1"/>
    <property type="molecule type" value="Genomic_DNA"/>
</dbReference>
<proteinExistence type="predicted"/>
<evidence type="ECO:0000313" key="4">
    <source>
        <dbReference type="Proteomes" id="UP000780801"/>
    </source>
</evidence>
<dbReference type="AlphaFoldDB" id="A0A9P6KAC7"/>